<dbReference type="GO" id="GO:0072659">
    <property type="term" value="P:protein localization to plasma membrane"/>
    <property type="evidence" value="ECO:0007669"/>
    <property type="project" value="TreeGrafter"/>
</dbReference>
<gene>
    <name evidence="8" type="ORF">BIW11_03612</name>
</gene>
<feature type="compositionally biased region" description="Basic and acidic residues" evidence="6">
    <location>
        <begin position="526"/>
        <end position="544"/>
    </location>
</feature>
<dbReference type="CDD" id="cd09913">
    <property type="entry name" value="EHD"/>
    <property type="match status" value="1"/>
</dbReference>
<keyword evidence="3" id="KW-1003">Cell membrane</keyword>
<dbReference type="InterPro" id="IPR045063">
    <property type="entry name" value="Dynamin_N"/>
</dbReference>
<sequence>MERVKNFFQSLCGHNTAEPNIKQITVKTTMPMPKLFTVQRGEYDTRVRKGNEVVVADALKQIYGTKILPLEKHYNFEDFFSPPLEPAYFESKPLVLLFGEYSTGKTSFIKYILGKEYPGMRIGPEPTTENFIVVEYGDEEGIIPGNALVVDKSKQYGTLAKFGAQFLNRFQCSTVNCGLLSKVTLVDTPGILSGEKDRGYDITAVLRYLLPFFLYDEWFAERCDRIILLFDINKLDISDELRTAIDMVKGYEDKIKIVLNKSDTVTTQQLMRVYGALMWSLGKVLATPEAARVYIGSFWANPWGHEENRHLFEEEEADLVIDIYSLSRDADLRKLNDLVRRAKNVKIHAYIMAELRKHMPLFGVGLERRKKKLIYELTEIYERLAAQHQIPPGDFPSMNELKKKLLAFDFNKIKSRKKKLFEQVEEVLNQDIGRLVTLLPGQDKEDLDAKKEQRKHILNKVKSISSAGDEDIPAEPAADQVIVDTTKKPGTKCKKRGKKTLQKTGTTPKLTDSESPISNNLGPGKGSEKISQEASEESREKASEKPTGVPSDAAPTTASNALHAATSAPKSSLKNLKPPIMSIRGTVKVASLKKHYSLKAFSRIILRRYTNLNRASSPVEQNAFLKFWFFMRSRVVNLGIARSLNLEVCTSLKKQIVNSTYQTPHTFPRSRVSFPNESQFCPKTLLPLIASYFHCLSSQVWNEKLLSRRVVRPPGMPVYTVSNAKLSDTTGAEAVGDPQTHTRYQTISSRTTSLRTPVVITREGPNSGDSSFGSGSGAVRSSSEAGTVKRMAPSPHLGTRTIVTRTESTTLSPSGDKVVRTETTVATPEKTEVKTTETTVVDGRTEVKESSQLRPADTYLTSYNEYQAPRAEALYATIQKKKENTPPKVEEKKFETGGDVPTKATEKRDEGAAPPNAKRADWPTTARTEVAAEVAEPGKGDTLMKIGETKKETTEVKVQEKTTIIATTTSKPANGGVKLNGPVKPNEIKSTLPLNIQEPPAEEKEDKILNVGTPADSAIAVTMSDTAAAVEHVTHAGSSNESREEQRRKFLFGVASNEQRQKSEPSVILKEMKESYDQSSIKDYDEIINDS</sequence>
<dbReference type="GO" id="GO:0006897">
    <property type="term" value="P:endocytosis"/>
    <property type="evidence" value="ECO:0007669"/>
    <property type="project" value="TreeGrafter"/>
</dbReference>
<evidence type="ECO:0000256" key="6">
    <source>
        <dbReference type="SAM" id="MobiDB-lite"/>
    </source>
</evidence>
<dbReference type="GO" id="GO:0005886">
    <property type="term" value="C:plasma membrane"/>
    <property type="evidence" value="ECO:0007669"/>
    <property type="project" value="UniProtKB-SubCell"/>
</dbReference>
<feature type="region of interest" description="Disordered" evidence="6">
    <location>
        <begin position="760"/>
        <end position="837"/>
    </location>
</feature>
<evidence type="ECO:0000256" key="3">
    <source>
        <dbReference type="ARBA" id="ARBA00022475"/>
    </source>
</evidence>
<dbReference type="STRING" id="418985.A0A1V9XIL9"/>
<dbReference type="OrthoDB" id="422720at2759"/>
<dbReference type="InterPro" id="IPR040990">
    <property type="entry name" value="DUF5600"/>
</dbReference>
<dbReference type="GO" id="GO:0032456">
    <property type="term" value="P:endocytic recycling"/>
    <property type="evidence" value="ECO:0007669"/>
    <property type="project" value="TreeGrafter"/>
</dbReference>
<evidence type="ECO:0000256" key="5">
    <source>
        <dbReference type="ARBA" id="ARBA00023136"/>
    </source>
</evidence>
<dbReference type="PANTHER" id="PTHR11216">
    <property type="entry name" value="EH DOMAIN"/>
    <property type="match status" value="1"/>
</dbReference>
<dbReference type="EMBL" id="MNPL01010187">
    <property type="protein sequence ID" value="OQR73286.1"/>
    <property type="molecule type" value="Genomic_DNA"/>
</dbReference>
<dbReference type="PROSITE" id="PS51718">
    <property type="entry name" value="G_DYNAMIN_2"/>
    <property type="match status" value="1"/>
</dbReference>
<keyword evidence="4" id="KW-0967">Endosome</keyword>
<dbReference type="GO" id="GO:0045296">
    <property type="term" value="F:cadherin binding"/>
    <property type="evidence" value="ECO:0007669"/>
    <property type="project" value="TreeGrafter"/>
</dbReference>
<dbReference type="Pfam" id="PF00350">
    <property type="entry name" value="Dynamin_N"/>
    <property type="match status" value="1"/>
</dbReference>
<proteinExistence type="predicted"/>
<keyword evidence="5" id="KW-0472">Membrane</keyword>
<feature type="region of interest" description="Disordered" evidence="6">
    <location>
        <begin position="882"/>
        <end position="928"/>
    </location>
</feature>
<comment type="caution">
    <text evidence="8">The sequence shown here is derived from an EMBL/GenBank/DDBJ whole genome shotgun (WGS) entry which is preliminary data.</text>
</comment>
<dbReference type="Proteomes" id="UP000192247">
    <property type="component" value="Unassembled WGS sequence"/>
</dbReference>
<protein>
    <recommendedName>
        <fullName evidence="7">Dynamin-type G domain-containing protein</fullName>
    </recommendedName>
</protein>
<keyword evidence="9" id="KW-1185">Reference proteome</keyword>
<dbReference type="GO" id="GO:0005769">
    <property type="term" value="C:early endosome"/>
    <property type="evidence" value="ECO:0007669"/>
    <property type="project" value="TreeGrafter"/>
</dbReference>
<name>A0A1V9XIL9_9ACAR</name>
<dbReference type="AlphaFoldDB" id="A0A1V9XIL9"/>
<dbReference type="InterPro" id="IPR027417">
    <property type="entry name" value="P-loop_NTPase"/>
</dbReference>
<feature type="domain" description="Dynamin-type G" evidence="7">
    <location>
        <begin position="89"/>
        <end position="343"/>
    </location>
</feature>
<evidence type="ECO:0000256" key="1">
    <source>
        <dbReference type="ARBA" id="ARBA00004413"/>
    </source>
</evidence>
<evidence type="ECO:0000313" key="9">
    <source>
        <dbReference type="Proteomes" id="UP000192247"/>
    </source>
</evidence>
<feature type="compositionally biased region" description="Low complexity" evidence="6">
    <location>
        <begin position="764"/>
        <end position="773"/>
    </location>
</feature>
<evidence type="ECO:0000256" key="2">
    <source>
        <dbReference type="ARBA" id="ARBA00004481"/>
    </source>
</evidence>
<feature type="compositionally biased region" description="Basic and acidic residues" evidence="6">
    <location>
        <begin position="882"/>
        <end position="896"/>
    </location>
</feature>
<comment type="subcellular location">
    <subcellularLocation>
        <location evidence="1">Cell membrane</location>
        <topology evidence="1">Peripheral membrane protein</topology>
        <orientation evidence="1">Cytoplasmic side</orientation>
    </subcellularLocation>
    <subcellularLocation>
        <location evidence="2">Endosome membrane</location>
        <topology evidence="2">Peripheral membrane protein</topology>
    </subcellularLocation>
</comment>
<evidence type="ECO:0000256" key="4">
    <source>
        <dbReference type="ARBA" id="ARBA00022753"/>
    </source>
</evidence>
<dbReference type="GO" id="GO:0048471">
    <property type="term" value="C:perinuclear region of cytoplasm"/>
    <property type="evidence" value="ECO:0007669"/>
    <property type="project" value="TreeGrafter"/>
</dbReference>
<dbReference type="GO" id="GO:0055038">
    <property type="term" value="C:recycling endosome membrane"/>
    <property type="evidence" value="ECO:0007669"/>
    <property type="project" value="TreeGrafter"/>
</dbReference>
<dbReference type="PANTHER" id="PTHR11216:SF31">
    <property type="entry name" value="AT21416P"/>
    <property type="match status" value="1"/>
</dbReference>
<feature type="compositionally biased region" description="Low complexity" evidence="6">
    <location>
        <begin position="799"/>
        <end position="810"/>
    </location>
</feature>
<dbReference type="Gene3D" id="3.40.50.300">
    <property type="entry name" value="P-loop containing nucleotide triphosphate hydrolases"/>
    <property type="match status" value="1"/>
</dbReference>
<dbReference type="Pfam" id="PF16880">
    <property type="entry name" value="EHD_N"/>
    <property type="match status" value="1"/>
</dbReference>
<dbReference type="GO" id="GO:0030139">
    <property type="term" value="C:endocytic vesicle"/>
    <property type="evidence" value="ECO:0007669"/>
    <property type="project" value="TreeGrafter"/>
</dbReference>
<evidence type="ECO:0000313" key="8">
    <source>
        <dbReference type="EMBL" id="OQR73286.1"/>
    </source>
</evidence>
<dbReference type="InParanoid" id="A0A1V9XIL9"/>
<feature type="region of interest" description="Disordered" evidence="6">
    <location>
        <begin position="488"/>
        <end position="576"/>
    </location>
</feature>
<dbReference type="GO" id="GO:0060271">
    <property type="term" value="P:cilium assembly"/>
    <property type="evidence" value="ECO:0007669"/>
    <property type="project" value="TreeGrafter"/>
</dbReference>
<reference evidence="8 9" key="1">
    <citation type="journal article" date="2017" name="Gigascience">
        <title>Draft genome of the honey bee ectoparasitic mite, Tropilaelaps mercedesae, is shaped by the parasitic life history.</title>
        <authorList>
            <person name="Dong X."/>
            <person name="Armstrong S.D."/>
            <person name="Xia D."/>
            <person name="Makepeace B.L."/>
            <person name="Darby A.C."/>
            <person name="Kadowaki T."/>
        </authorList>
    </citation>
    <scope>NUCLEOTIDE SEQUENCE [LARGE SCALE GENOMIC DNA]</scope>
    <source>
        <strain evidence="8">Wuxi-XJTLU</strain>
    </source>
</reference>
<evidence type="ECO:0000259" key="7">
    <source>
        <dbReference type="PROSITE" id="PS51718"/>
    </source>
</evidence>
<accession>A0A1V9XIL9</accession>
<dbReference type="InterPro" id="IPR031692">
    <property type="entry name" value="EHD_N"/>
</dbReference>
<feature type="region of interest" description="Disordered" evidence="6">
    <location>
        <begin position="967"/>
        <end position="988"/>
    </location>
</feature>
<dbReference type="Pfam" id="PF18150">
    <property type="entry name" value="DUF5600"/>
    <property type="match status" value="1"/>
</dbReference>
<organism evidence="8 9">
    <name type="scientific">Tropilaelaps mercedesae</name>
    <dbReference type="NCBI Taxonomy" id="418985"/>
    <lineage>
        <taxon>Eukaryota</taxon>
        <taxon>Metazoa</taxon>
        <taxon>Ecdysozoa</taxon>
        <taxon>Arthropoda</taxon>
        <taxon>Chelicerata</taxon>
        <taxon>Arachnida</taxon>
        <taxon>Acari</taxon>
        <taxon>Parasitiformes</taxon>
        <taxon>Mesostigmata</taxon>
        <taxon>Gamasina</taxon>
        <taxon>Dermanyssoidea</taxon>
        <taxon>Laelapidae</taxon>
        <taxon>Tropilaelaps</taxon>
    </lineage>
</organism>
<dbReference type="GO" id="GO:0005525">
    <property type="term" value="F:GTP binding"/>
    <property type="evidence" value="ECO:0007669"/>
    <property type="project" value="InterPro"/>
</dbReference>
<dbReference type="InterPro" id="IPR030381">
    <property type="entry name" value="G_DYNAMIN_dom"/>
</dbReference>
<dbReference type="Gene3D" id="1.10.268.20">
    <property type="match status" value="1"/>
</dbReference>
<dbReference type="SUPFAM" id="SSF52540">
    <property type="entry name" value="P-loop containing nucleoside triphosphate hydrolases"/>
    <property type="match status" value="1"/>
</dbReference>
<feature type="compositionally biased region" description="Basic residues" evidence="6">
    <location>
        <begin position="489"/>
        <end position="501"/>
    </location>
</feature>